<sequence length="285" mass="31310">MALSRATGLARPSLRLLSATEGCHLQASQRQSLLQASQTRIPSRTPFIRAFASSSPLLKKRKIAAASNSPARPSPENVPFSSASSSGPSPDDPLDFSSLTAAYAPIDTHFKSQLQSVLHGGRFNPATLGALPVSVKPDPGTGAAPESFPLRELAQVVPRSGRTISLLVNDRAYIKPIMSAVQASPEFNQQPQRADDNELELLLRVELERKDELVRRVKEGTQAWRERVRQARAKHDKILKDGKKSGAVLPDVVKRAEKELQKMQDKKMKEIDGEEAQTIKQLERN</sequence>
<evidence type="ECO:0000256" key="1">
    <source>
        <dbReference type="ARBA" id="ARBA00005912"/>
    </source>
</evidence>
<evidence type="ECO:0000256" key="2">
    <source>
        <dbReference type="ARBA" id="ARBA00022917"/>
    </source>
</evidence>
<dbReference type="Gene3D" id="1.10.132.20">
    <property type="entry name" value="Ribosome-recycling factor"/>
    <property type="match status" value="1"/>
</dbReference>
<feature type="region of interest" description="Disordered" evidence="4">
    <location>
        <begin position="259"/>
        <end position="285"/>
    </location>
</feature>
<dbReference type="GO" id="GO:0005739">
    <property type="term" value="C:mitochondrion"/>
    <property type="evidence" value="ECO:0007669"/>
    <property type="project" value="TreeGrafter"/>
</dbReference>
<keyword evidence="7" id="KW-1185">Reference proteome</keyword>
<dbReference type="InterPro" id="IPR002661">
    <property type="entry name" value="Ribosome_recyc_fac"/>
</dbReference>
<dbReference type="PANTHER" id="PTHR20982:SF3">
    <property type="entry name" value="MITOCHONDRIAL RIBOSOME RECYCLING FACTOR PSEUDO 1"/>
    <property type="match status" value="1"/>
</dbReference>
<evidence type="ECO:0000256" key="3">
    <source>
        <dbReference type="ARBA" id="ARBA00024909"/>
    </source>
</evidence>
<dbReference type="InterPro" id="IPR036191">
    <property type="entry name" value="RRF_sf"/>
</dbReference>
<accession>A0A2K3QLH0</accession>
<dbReference type="Gene3D" id="3.30.1360.40">
    <property type="match status" value="1"/>
</dbReference>
<organism evidence="6 7">
    <name type="scientific">Tolypocladium capitatum</name>
    <dbReference type="NCBI Taxonomy" id="45235"/>
    <lineage>
        <taxon>Eukaryota</taxon>
        <taxon>Fungi</taxon>
        <taxon>Dikarya</taxon>
        <taxon>Ascomycota</taxon>
        <taxon>Pezizomycotina</taxon>
        <taxon>Sordariomycetes</taxon>
        <taxon>Hypocreomycetidae</taxon>
        <taxon>Hypocreales</taxon>
        <taxon>Ophiocordycipitaceae</taxon>
        <taxon>Tolypocladium</taxon>
    </lineage>
</organism>
<gene>
    <name evidence="6" type="ORF">TCAP_01694</name>
</gene>
<proteinExistence type="inferred from homology"/>
<evidence type="ECO:0000256" key="4">
    <source>
        <dbReference type="SAM" id="MobiDB-lite"/>
    </source>
</evidence>
<dbReference type="Proteomes" id="UP000236621">
    <property type="component" value="Unassembled WGS sequence"/>
</dbReference>
<feature type="compositionally biased region" description="Low complexity" evidence="4">
    <location>
        <begin position="64"/>
        <end position="96"/>
    </location>
</feature>
<reference evidence="6 7" key="1">
    <citation type="submission" date="2017-08" db="EMBL/GenBank/DDBJ databases">
        <title>Harnessing the power of phylogenomics to disentangle the directionality and signatures of interkingdom host jumping in the parasitic fungal genus Tolypocladium.</title>
        <authorList>
            <person name="Quandt C.A."/>
            <person name="Patterson W."/>
            <person name="Spatafora J.W."/>
        </authorList>
    </citation>
    <scope>NUCLEOTIDE SEQUENCE [LARGE SCALE GENOMIC DNA]</scope>
    <source>
        <strain evidence="6 7">CBS 113982</strain>
    </source>
</reference>
<dbReference type="GO" id="GO:0006412">
    <property type="term" value="P:translation"/>
    <property type="evidence" value="ECO:0007669"/>
    <property type="project" value="UniProtKB-KW"/>
</dbReference>
<evidence type="ECO:0000313" key="7">
    <source>
        <dbReference type="Proteomes" id="UP000236621"/>
    </source>
</evidence>
<evidence type="ECO:0000313" key="6">
    <source>
        <dbReference type="EMBL" id="PNY28381.1"/>
    </source>
</evidence>
<dbReference type="OrthoDB" id="407355at2759"/>
<dbReference type="InterPro" id="IPR023584">
    <property type="entry name" value="Ribosome_recyc_fac_dom"/>
</dbReference>
<comment type="function">
    <text evidence="3">Necessary for protein synthesis in mitochondria. Functions as a ribosome recycling factor in mitochondria.</text>
</comment>
<dbReference type="EMBL" id="NRSZ01000270">
    <property type="protein sequence ID" value="PNY28381.1"/>
    <property type="molecule type" value="Genomic_DNA"/>
</dbReference>
<feature type="domain" description="Ribosome recycling factor" evidence="5">
    <location>
        <begin position="110"/>
        <end position="281"/>
    </location>
</feature>
<dbReference type="GO" id="GO:0043023">
    <property type="term" value="F:ribosomal large subunit binding"/>
    <property type="evidence" value="ECO:0007669"/>
    <property type="project" value="TreeGrafter"/>
</dbReference>
<feature type="region of interest" description="Disordered" evidence="4">
    <location>
        <begin position="62"/>
        <end position="96"/>
    </location>
</feature>
<protein>
    <recommendedName>
        <fullName evidence="5">Ribosome recycling factor domain-containing protein</fullName>
    </recommendedName>
</protein>
<dbReference type="Pfam" id="PF01765">
    <property type="entry name" value="RRF"/>
    <property type="match status" value="1"/>
</dbReference>
<dbReference type="SUPFAM" id="SSF55194">
    <property type="entry name" value="Ribosome recycling factor, RRF"/>
    <property type="match status" value="1"/>
</dbReference>
<name>A0A2K3QLH0_9HYPO</name>
<evidence type="ECO:0000259" key="5">
    <source>
        <dbReference type="Pfam" id="PF01765"/>
    </source>
</evidence>
<comment type="caution">
    <text evidence="6">The sequence shown here is derived from an EMBL/GenBank/DDBJ whole genome shotgun (WGS) entry which is preliminary data.</text>
</comment>
<comment type="similarity">
    <text evidence="1">Belongs to the RRF family.</text>
</comment>
<keyword evidence="2" id="KW-0648">Protein biosynthesis</keyword>
<dbReference type="STRING" id="45235.A0A2K3QLH0"/>
<feature type="compositionally biased region" description="Basic and acidic residues" evidence="4">
    <location>
        <begin position="259"/>
        <end position="271"/>
    </location>
</feature>
<dbReference type="AlphaFoldDB" id="A0A2K3QLH0"/>
<dbReference type="PANTHER" id="PTHR20982">
    <property type="entry name" value="RIBOSOME RECYCLING FACTOR"/>
    <property type="match status" value="1"/>
</dbReference>